<proteinExistence type="inferred from homology"/>
<dbReference type="InterPro" id="IPR050249">
    <property type="entry name" value="Pseudomonas-type_ThrB"/>
</dbReference>
<dbReference type="Gene3D" id="3.90.1200.10">
    <property type="match status" value="1"/>
</dbReference>
<keyword evidence="4" id="KW-1185">Reference proteome</keyword>
<dbReference type="Proteomes" id="UP001617427">
    <property type="component" value="Unassembled WGS sequence"/>
</dbReference>
<evidence type="ECO:0000313" key="3">
    <source>
        <dbReference type="EMBL" id="MFJ3044757.1"/>
    </source>
</evidence>
<gene>
    <name evidence="3" type="ORF">ACIPEN_02895</name>
</gene>
<evidence type="ECO:0000313" key="4">
    <source>
        <dbReference type="Proteomes" id="UP001617427"/>
    </source>
</evidence>
<reference evidence="3 4" key="1">
    <citation type="submission" date="2024-10" db="EMBL/GenBank/DDBJ databases">
        <title>The Natural Products Discovery Center: Release of the First 8490 Sequenced Strains for Exploring Actinobacteria Biosynthetic Diversity.</title>
        <authorList>
            <person name="Kalkreuter E."/>
            <person name="Kautsar S.A."/>
            <person name="Yang D."/>
            <person name="Bader C.D."/>
            <person name="Teijaro C.N."/>
            <person name="Fluegel L."/>
            <person name="Davis C.M."/>
            <person name="Simpson J.R."/>
            <person name="Lauterbach L."/>
            <person name="Steele A.D."/>
            <person name="Gui C."/>
            <person name="Meng S."/>
            <person name="Li G."/>
            <person name="Viehrig K."/>
            <person name="Ye F."/>
            <person name="Su P."/>
            <person name="Kiefer A.F."/>
            <person name="Nichols A."/>
            <person name="Cepeda A.J."/>
            <person name="Yan W."/>
            <person name="Fan B."/>
            <person name="Jiang Y."/>
            <person name="Adhikari A."/>
            <person name="Zheng C.-J."/>
            <person name="Schuster L."/>
            <person name="Cowan T.M."/>
            <person name="Smanski M.J."/>
            <person name="Chevrette M.G."/>
            <person name="De Carvalho L.P.S."/>
            <person name="Shen B."/>
        </authorList>
    </citation>
    <scope>NUCLEOTIDE SEQUENCE [LARGE SCALE GENOMIC DNA]</scope>
    <source>
        <strain evidence="3 4">NPDC087045</strain>
    </source>
</reference>
<evidence type="ECO:0000259" key="2">
    <source>
        <dbReference type="Pfam" id="PF01636"/>
    </source>
</evidence>
<feature type="domain" description="Aminoglycoside phosphotransferase" evidence="2">
    <location>
        <begin position="64"/>
        <end position="313"/>
    </location>
</feature>
<dbReference type="EMBL" id="JBIUZV010000001">
    <property type="protein sequence ID" value="MFJ3044757.1"/>
    <property type="molecule type" value="Genomic_DNA"/>
</dbReference>
<evidence type="ECO:0000256" key="1">
    <source>
        <dbReference type="ARBA" id="ARBA00038240"/>
    </source>
</evidence>
<dbReference type="Pfam" id="PF01636">
    <property type="entry name" value="APH"/>
    <property type="match status" value="1"/>
</dbReference>
<organism evidence="3 4">
    <name type="scientific">Herbaspirillum chlorophenolicum</name>
    <dbReference type="NCBI Taxonomy" id="211589"/>
    <lineage>
        <taxon>Bacteria</taxon>
        <taxon>Pseudomonadati</taxon>
        <taxon>Pseudomonadota</taxon>
        <taxon>Betaproteobacteria</taxon>
        <taxon>Burkholderiales</taxon>
        <taxon>Oxalobacteraceae</taxon>
        <taxon>Herbaspirillum</taxon>
    </lineage>
</organism>
<comment type="similarity">
    <text evidence="1">Belongs to the pseudomonas-type ThrB family.</text>
</comment>
<dbReference type="SUPFAM" id="SSF56112">
    <property type="entry name" value="Protein kinase-like (PK-like)"/>
    <property type="match status" value="1"/>
</dbReference>
<name>A0ABW8ETH9_9BURK</name>
<dbReference type="PANTHER" id="PTHR21064:SF6">
    <property type="entry name" value="AMINOGLYCOSIDE PHOSPHOTRANSFERASE DOMAIN-CONTAINING PROTEIN"/>
    <property type="match status" value="1"/>
</dbReference>
<dbReference type="PANTHER" id="PTHR21064">
    <property type="entry name" value="AMINOGLYCOSIDE PHOSPHOTRANSFERASE DOMAIN-CONTAINING PROTEIN-RELATED"/>
    <property type="match status" value="1"/>
</dbReference>
<protein>
    <submittedName>
        <fullName evidence="3">Phosphotransferase enzyme family protein</fullName>
    </submittedName>
</protein>
<dbReference type="InterPro" id="IPR002575">
    <property type="entry name" value="Aminoglycoside_PTrfase"/>
</dbReference>
<comment type="caution">
    <text evidence="3">The sequence shown here is derived from an EMBL/GenBank/DDBJ whole genome shotgun (WGS) entry which is preliminary data.</text>
</comment>
<sequence length="389" mass="43639">MDAASHHLTRVISHGMNAETVISDWPALTSAEVARVLQRYPQAGKPQRLEWHSPRPFSAACVMHTDAGEIFIKRHHVRVRDVAALAEEHRFVAHLHANGLPVSTALQTEDGASALTDEHWTYEVFWLAPGVDLYRDAMSWTPFSSRTHAYSAGAMLARLHQASQGYDAPARAARPLISSFTIFSQEDPVRPLQAYIEQRPAIADYLHDRPWRGEVAQHLLPFHARLKPYLDEMAPLWTHNDWHASNLLWSDNSALAQAHTVLDFGLSDRTCALHDVATAIERNIVEWLAIPHRPDQLVHLDLLDALLDGYASLLPLTARQTRALAALLPLVHAEFALAELDYFHGVTQSQQNAALAYDTYLLGHAAWFNTPEGQRLLDHLERRANALEA</sequence>
<accession>A0ABW8ETH9</accession>
<dbReference type="InterPro" id="IPR011009">
    <property type="entry name" value="Kinase-like_dom_sf"/>
</dbReference>
<dbReference type="RefSeq" id="WP_402698236.1">
    <property type="nucleotide sequence ID" value="NZ_JBIUZV010000001.1"/>
</dbReference>